<accession>A0A9D4IL88</accession>
<proteinExistence type="predicted"/>
<dbReference type="EMBL" id="JAIWYP010000009">
    <property type="protein sequence ID" value="KAH3778490.1"/>
    <property type="molecule type" value="Genomic_DNA"/>
</dbReference>
<protein>
    <submittedName>
        <fullName evidence="1">Uncharacterized protein</fullName>
    </submittedName>
</protein>
<dbReference type="Proteomes" id="UP000828390">
    <property type="component" value="Unassembled WGS sequence"/>
</dbReference>
<reference evidence="1" key="1">
    <citation type="journal article" date="2019" name="bioRxiv">
        <title>The Genome of the Zebra Mussel, Dreissena polymorpha: A Resource for Invasive Species Research.</title>
        <authorList>
            <person name="McCartney M.A."/>
            <person name="Auch B."/>
            <person name="Kono T."/>
            <person name="Mallez S."/>
            <person name="Zhang Y."/>
            <person name="Obille A."/>
            <person name="Becker A."/>
            <person name="Abrahante J.E."/>
            <person name="Garbe J."/>
            <person name="Badalamenti J.P."/>
            <person name="Herman A."/>
            <person name="Mangelson H."/>
            <person name="Liachko I."/>
            <person name="Sullivan S."/>
            <person name="Sone E.D."/>
            <person name="Koren S."/>
            <person name="Silverstein K.A.T."/>
            <person name="Beckman K.B."/>
            <person name="Gohl D.M."/>
        </authorList>
    </citation>
    <scope>NUCLEOTIDE SEQUENCE</scope>
    <source>
        <strain evidence="1">Duluth1</strain>
        <tissue evidence="1">Whole animal</tissue>
    </source>
</reference>
<evidence type="ECO:0000313" key="1">
    <source>
        <dbReference type="EMBL" id="KAH3778490.1"/>
    </source>
</evidence>
<sequence length="54" mass="6217">MKSLKTENRSRLESAVPNDLIIVSIEKPEMEAVDFEGMVDVWEQDKPRRTVVLS</sequence>
<evidence type="ECO:0000313" key="2">
    <source>
        <dbReference type="Proteomes" id="UP000828390"/>
    </source>
</evidence>
<keyword evidence="2" id="KW-1185">Reference proteome</keyword>
<reference evidence="1" key="2">
    <citation type="submission" date="2020-11" db="EMBL/GenBank/DDBJ databases">
        <authorList>
            <person name="McCartney M.A."/>
            <person name="Auch B."/>
            <person name="Kono T."/>
            <person name="Mallez S."/>
            <person name="Becker A."/>
            <person name="Gohl D.M."/>
            <person name="Silverstein K.A.T."/>
            <person name="Koren S."/>
            <person name="Bechman K.B."/>
            <person name="Herman A."/>
            <person name="Abrahante J.E."/>
            <person name="Garbe J."/>
        </authorList>
    </citation>
    <scope>NUCLEOTIDE SEQUENCE</scope>
    <source>
        <strain evidence="1">Duluth1</strain>
        <tissue evidence="1">Whole animal</tissue>
    </source>
</reference>
<name>A0A9D4IL88_DREPO</name>
<organism evidence="1 2">
    <name type="scientific">Dreissena polymorpha</name>
    <name type="common">Zebra mussel</name>
    <name type="synonym">Mytilus polymorpha</name>
    <dbReference type="NCBI Taxonomy" id="45954"/>
    <lineage>
        <taxon>Eukaryota</taxon>
        <taxon>Metazoa</taxon>
        <taxon>Spiralia</taxon>
        <taxon>Lophotrochozoa</taxon>
        <taxon>Mollusca</taxon>
        <taxon>Bivalvia</taxon>
        <taxon>Autobranchia</taxon>
        <taxon>Heteroconchia</taxon>
        <taxon>Euheterodonta</taxon>
        <taxon>Imparidentia</taxon>
        <taxon>Neoheterodontei</taxon>
        <taxon>Myida</taxon>
        <taxon>Dreissenoidea</taxon>
        <taxon>Dreissenidae</taxon>
        <taxon>Dreissena</taxon>
    </lineage>
</organism>
<gene>
    <name evidence="1" type="ORF">DPMN_179950</name>
</gene>
<dbReference type="AlphaFoldDB" id="A0A9D4IL88"/>
<comment type="caution">
    <text evidence="1">The sequence shown here is derived from an EMBL/GenBank/DDBJ whole genome shotgun (WGS) entry which is preliminary data.</text>
</comment>